<dbReference type="PROSITE" id="PS01180">
    <property type="entry name" value="CUB"/>
    <property type="match status" value="1"/>
</dbReference>
<keyword evidence="2" id="KW-1015">Disulfide bond</keyword>
<evidence type="ECO:0000256" key="1">
    <source>
        <dbReference type="ARBA" id="ARBA00022737"/>
    </source>
</evidence>
<proteinExistence type="predicted"/>
<dbReference type="SMART" id="SM00042">
    <property type="entry name" value="CUB"/>
    <property type="match status" value="1"/>
</dbReference>
<dbReference type="Pfam" id="PF00431">
    <property type="entry name" value="CUB"/>
    <property type="match status" value="1"/>
</dbReference>
<name>A0A914B734_PATMI</name>
<dbReference type="GeneID" id="119740709"/>
<sequence>MKVAAFIGFLLSVSQFCVGEHFDLDKFKEELLENAKIASETLKRHPIDDKTDGALHDDTKRAGLDCTQQTGTCGGTYSSQDLGCIVSPDYGQGGYDNGLECVYNIKVSEGKRVELTIQDLDIESHSTCNWDRMEIVPGQGIFGALKVCGSVPPQGTFVSMADTMVVRLISDASVNGKGFAAKFTAISII</sequence>
<dbReference type="InterPro" id="IPR000859">
    <property type="entry name" value="CUB_dom"/>
</dbReference>
<evidence type="ECO:0000256" key="4">
    <source>
        <dbReference type="SAM" id="SignalP"/>
    </source>
</evidence>
<feature type="signal peptide" evidence="4">
    <location>
        <begin position="1"/>
        <end position="19"/>
    </location>
</feature>
<feature type="chain" id="PRO_5037309997" description="CUB domain-containing protein" evidence="4">
    <location>
        <begin position="20"/>
        <end position="189"/>
    </location>
</feature>
<dbReference type="OrthoDB" id="6116165at2759"/>
<feature type="domain" description="CUB" evidence="5">
    <location>
        <begin position="73"/>
        <end position="186"/>
    </location>
</feature>
<dbReference type="Gene3D" id="2.60.120.290">
    <property type="entry name" value="Spermadhesin, CUB domain"/>
    <property type="match status" value="1"/>
</dbReference>
<comment type="caution">
    <text evidence="3">Lacks conserved residue(s) required for the propagation of feature annotation.</text>
</comment>
<dbReference type="Proteomes" id="UP000887568">
    <property type="component" value="Unplaced"/>
</dbReference>
<dbReference type="OMA" id="WDRMEIV"/>
<organism evidence="6 7">
    <name type="scientific">Patiria miniata</name>
    <name type="common">Bat star</name>
    <name type="synonym">Asterina miniata</name>
    <dbReference type="NCBI Taxonomy" id="46514"/>
    <lineage>
        <taxon>Eukaryota</taxon>
        <taxon>Metazoa</taxon>
        <taxon>Echinodermata</taxon>
        <taxon>Eleutherozoa</taxon>
        <taxon>Asterozoa</taxon>
        <taxon>Asteroidea</taxon>
        <taxon>Valvatacea</taxon>
        <taxon>Valvatida</taxon>
        <taxon>Asterinidae</taxon>
        <taxon>Patiria</taxon>
    </lineage>
</organism>
<evidence type="ECO:0000313" key="6">
    <source>
        <dbReference type="EnsemblMetazoa" id="XP_038072016.1"/>
    </source>
</evidence>
<keyword evidence="1" id="KW-0677">Repeat</keyword>
<evidence type="ECO:0000259" key="5">
    <source>
        <dbReference type="PROSITE" id="PS01180"/>
    </source>
</evidence>
<keyword evidence="7" id="KW-1185">Reference proteome</keyword>
<dbReference type="SUPFAM" id="SSF49854">
    <property type="entry name" value="Spermadhesin, CUB domain"/>
    <property type="match status" value="1"/>
</dbReference>
<dbReference type="PANTHER" id="PTHR24251:SF37">
    <property type="entry name" value="CUB DOMAIN-CONTAINING PROTEIN"/>
    <property type="match status" value="1"/>
</dbReference>
<protein>
    <recommendedName>
        <fullName evidence="5">CUB domain-containing protein</fullName>
    </recommendedName>
</protein>
<dbReference type="InterPro" id="IPR035914">
    <property type="entry name" value="Sperma_CUB_dom_sf"/>
</dbReference>
<dbReference type="PANTHER" id="PTHR24251">
    <property type="entry name" value="OVOCHYMASE-RELATED"/>
    <property type="match status" value="1"/>
</dbReference>
<reference evidence="6" key="1">
    <citation type="submission" date="2022-11" db="UniProtKB">
        <authorList>
            <consortium name="EnsemblMetazoa"/>
        </authorList>
    </citation>
    <scope>IDENTIFICATION</scope>
</reference>
<accession>A0A914B734</accession>
<evidence type="ECO:0000313" key="7">
    <source>
        <dbReference type="Proteomes" id="UP000887568"/>
    </source>
</evidence>
<dbReference type="AlphaFoldDB" id="A0A914B734"/>
<keyword evidence="4" id="KW-0732">Signal</keyword>
<evidence type="ECO:0000256" key="3">
    <source>
        <dbReference type="PROSITE-ProRule" id="PRU00059"/>
    </source>
</evidence>
<evidence type="ECO:0000256" key="2">
    <source>
        <dbReference type="ARBA" id="ARBA00023157"/>
    </source>
</evidence>
<dbReference type="FunFam" id="2.60.120.290:FF:000005">
    <property type="entry name" value="Procollagen C-endopeptidase enhancer 1"/>
    <property type="match status" value="1"/>
</dbReference>
<dbReference type="RefSeq" id="XP_038072016.1">
    <property type="nucleotide sequence ID" value="XM_038216088.1"/>
</dbReference>
<dbReference type="EnsemblMetazoa" id="XM_038216088.1">
    <property type="protein sequence ID" value="XP_038072016.1"/>
    <property type="gene ID" value="LOC119740709"/>
</dbReference>
<dbReference type="CDD" id="cd00041">
    <property type="entry name" value="CUB"/>
    <property type="match status" value="1"/>
</dbReference>